<comment type="caution">
    <text evidence="1">The sequence shown here is derived from an EMBL/GenBank/DDBJ whole genome shotgun (WGS) entry which is preliminary data.</text>
</comment>
<organism evidence="1 2">
    <name type="scientific">Psilocybe cubensis</name>
    <name type="common">Psychedelic mushroom</name>
    <name type="synonym">Stropharia cubensis</name>
    <dbReference type="NCBI Taxonomy" id="181762"/>
    <lineage>
        <taxon>Eukaryota</taxon>
        <taxon>Fungi</taxon>
        <taxon>Dikarya</taxon>
        <taxon>Basidiomycota</taxon>
        <taxon>Agaricomycotina</taxon>
        <taxon>Agaricomycetes</taxon>
        <taxon>Agaricomycetidae</taxon>
        <taxon>Agaricales</taxon>
        <taxon>Agaricineae</taxon>
        <taxon>Strophariaceae</taxon>
        <taxon>Psilocybe</taxon>
    </lineage>
</organism>
<evidence type="ECO:0000313" key="2">
    <source>
        <dbReference type="Proteomes" id="UP000664032"/>
    </source>
</evidence>
<reference evidence="1" key="1">
    <citation type="submission" date="2021-10" db="EMBL/GenBank/DDBJ databases">
        <title>Psilocybe cubensis genome.</title>
        <authorList>
            <person name="Mckernan K.J."/>
            <person name="Crawford S."/>
            <person name="Trippe A."/>
            <person name="Kane L.T."/>
            <person name="Mclaughlin S."/>
        </authorList>
    </citation>
    <scope>NUCLEOTIDE SEQUENCE</scope>
    <source>
        <strain evidence="1">MGC-MH-2018</strain>
    </source>
</reference>
<sequence length="269" mass="29174">MVSGLDDPTLPGKLTHSLHGLFAGSYLAGVFYGLTTHQTFVYFRRSRRDPLFTRLLVLLLWVLDTFHAVFAAIALLNLTKDSIHNPLSMMINRVPCEPSQCALDECSDTTSKTVGMTGLEALDLVHELGDQHAYLIHRDDGVVDDASGDSDAYPVYFSSLLATLNRREKIRTQMDAPTGGIISIPFGATTRNREHTRGKEISMAVFASVDEASTTMTVSSGVQTRGEVQTRGGAVGGDGDGDGDGEAQRLHALNLKNGQIEVKTEKHVV</sequence>
<keyword evidence="2" id="KW-1185">Reference proteome</keyword>
<protein>
    <submittedName>
        <fullName evidence="1">Uncharacterized protein</fullName>
    </submittedName>
</protein>
<gene>
    <name evidence="1" type="ORF">JR316_0007559</name>
</gene>
<dbReference type="Proteomes" id="UP000664032">
    <property type="component" value="Unassembled WGS sequence"/>
</dbReference>
<evidence type="ECO:0000313" key="1">
    <source>
        <dbReference type="EMBL" id="KAH9480952.1"/>
    </source>
</evidence>
<proteinExistence type="predicted"/>
<accession>A0ACB8GZU1</accession>
<name>A0ACB8GZU1_PSICU</name>
<dbReference type="EMBL" id="JAFIQS020000006">
    <property type="protein sequence ID" value="KAH9480952.1"/>
    <property type="molecule type" value="Genomic_DNA"/>
</dbReference>